<protein>
    <submittedName>
        <fullName evidence="8">Amino acid permease family protein</fullName>
    </submittedName>
</protein>
<dbReference type="Gene3D" id="1.20.1740.10">
    <property type="entry name" value="Amino acid/polyamine transporter I"/>
    <property type="match status" value="1"/>
</dbReference>
<dbReference type="InterPro" id="IPR004840">
    <property type="entry name" value="Amino_acid_permease_CS"/>
</dbReference>
<evidence type="ECO:0000256" key="3">
    <source>
        <dbReference type="ARBA" id="ARBA00022692"/>
    </source>
</evidence>
<dbReference type="InterPro" id="IPR004841">
    <property type="entry name" value="AA-permease/SLC12A_dom"/>
</dbReference>
<dbReference type="Pfam" id="PF00324">
    <property type="entry name" value="AA_permease"/>
    <property type="match status" value="1"/>
</dbReference>
<evidence type="ECO:0000256" key="5">
    <source>
        <dbReference type="ARBA" id="ARBA00022989"/>
    </source>
</evidence>
<reference evidence="8 9" key="1">
    <citation type="journal article" date="2015" name="Genome Announc.">
        <title>Complete genome sequences for 35 biothreat assay-relevant bacillus species.</title>
        <authorList>
            <person name="Johnson S.L."/>
            <person name="Daligault H.E."/>
            <person name="Davenport K.W."/>
            <person name="Jaissle J."/>
            <person name="Frey K.G."/>
            <person name="Ladner J.T."/>
            <person name="Broomall S.M."/>
            <person name="Bishop-Lilly K.A."/>
            <person name="Bruce D.C."/>
            <person name="Gibbons H.S."/>
            <person name="Coyne S.R."/>
            <person name="Lo C.C."/>
            <person name="Meincke L."/>
            <person name="Munk A.C."/>
            <person name="Koroleva G.I."/>
            <person name="Rosenzweig C.N."/>
            <person name="Palacios G.F."/>
            <person name="Redden C.L."/>
            <person name="Minogue T.D."/>
            <person name="Chain P.S."/>
        </authorList>
    </citation>
    <scope>NUCLEOTIDE SEQUENCE [LARGE SCALE GENOMIC DNA]</scope>
    <source>
        <strain evidence="9">ATCC 14581 / DSM 32 / JCM 2506 / NBRC 15308 / NCIMB 9376 / NCTC 10342 / NRRL B-14308 / VKM B-512</strain>
    </source>
</reference>
<sequence>MEAVDINRNEEEKKQDDKHIKRHLKARHMTMIAIGGSIGTGLFLATGSSIQTAGPGGALIAYGAIGIMVYFLMTSLGEMATFMPVSGSFSTYASHYVDPALGFALGWNYWFNWAVTLAVEIAASAIIMKFWFPDVPSIIWSALFLGLIFLLNFLSVKSYGESEYWFALVKVVTIIVFIGVGLLTIFGIFGGEYIGFKNFTLEEAPVNGGFLSVLSIFFIAGFSFQGTELVGIAAGESENPQKNIPKAIRQVFWRILLFYIAAIAVIGLIIPYTSPSLLGGDVDNIAVSPFTLVFEKAGIAAAASVMNAVILTSVLSAGTSGLYASTRMLWSMANEGQAPKALRKINRRGIPVNALVLTTIIGGLAFLTSIFGDQMYMWLLNASGMSGFIAWIGIAVSHYRFRKAYVASGREIDELAYKAKWFPLGPVLAFGMCLIVILGQNYQAVLSDKIDWYGLTVSYIGLPLFLATWWGYKIAKKTKVVPLHECIQREDKK</sequence>
<dbReference type="AlphaFoldDB" id="A0A0B6AUV7"/>
<accession>A0A0B6AUV7</accession>
<keyword evidence="5" id="KW-1133">Transmembrane helix</keyword>
<dbReference type="PIRSF" id="PIRSF006060">
    <property type="entry name" value="AA_transporter"/>
    <property type="match status" value="1"/>
</dbReference>
<evidence type="ECO:0000256" key="2">
    <source>
        <dbReference type="ARBA" id="ARBA00022448"/>
    </source>
</evidence>
<dbReference type="PANTHER" id="PTHR43341">
    <property type="entry name" value="AMINO ACID PERMEASE"/>
    <property type="match status" value="1"/>
</dbReference>
<dbReference type="GeneID" id="93642743"/>
<evidence type="ECO:0000256" key="4">
    <source>
        <dbReference type="ARBA" id="ARBA00022970"/>
    </source>
</evidence>
<evidence type="ECO:0000313" key="9">
    <source>
        <dbReference type="Proteomes" id="UP000031829"/>
    </source>
</evidence>
<evidence type="ECO:0000256" key="1">
    <source>
        <dbReference type="ARBA" id="ARBA00004141"/>
    </source>
</evidence>
<dbReference type="FunFam" id="1.20.1740.10:FF:000001">
    <property type="entry name" value="Amino acid permease"/>
    <property type="match status" value="1"/>
</dbReference>
<dbReference type="KEGG" id="bmeg:BG04_4752"/>
<dbReference type="PATRIC" id="fig|592022.4.peg.2291"/>
<dbReference type="InterPro" id="IPR050524">
    <property type="entry name" value="APC_YAT"/>
</dbReference>
<evidence type="ECO:0000256" key="6">
    <source>
        <dbReference type="ARBA" id="ARBA00023136"/>
    </source>
</evidence>
<dbReference type="EMBL" id="CP009920">
    <property type="protein sequence ID" value="AJI23659.1"/>
    <property type="molecule type" value="Genomic_DNA"/>
</dbReference>
<dbReference type="PANTHER" id="PTHR43341:SF1">
    <property type="entry name" value="GENERAL AMINO-ACID PERMEASE GAP1"/>
    <property type="match status" value="1"/>
</dbReference>
<evidence type="ECO:0000313" key="8">
    <source>
        <dbReference type="EMBL" id="AJI23659.1"/>
    </source>
</evidence>
<dbReference type="RefSeq" id="WP_013083183.1">
    <property type="nucleotide sequence ID" value="NZ_BCVB01000004.1"/>
</dbReference>
<name>A0A0B6AUV7_PRIM2</name>
<dbReference type="NCBIfam" id="NF008094">
    <property type="entry name" value="PRK10836.1"/>
    <property type="match status" value="1"/>
</dbReference>
<organism evidence="8 9">
    <name type="scientific">Priestia megaterium (strain ATCC 14581 / DSM 32 / CCUG 1817 / JCM 2506 / NBRC 15308 / NCIMB 9376 / NCTC 10342 / NRRL B-14308 / VKM B-512 / Ford 19)</name>
    <name type="common">Bacillus megaterium</name>
    <dbReference type="NCBI Taxonomy" id="1348623"/>
    <lineage>
        <taxon>Bacteria</taxon>
        <taxon>Bacillati</taxon>
        <taxon>Bacillota</taxon>
        <taxon>Bacilli</taxon>
        <taxon>Bacillales</taxon>
        <taxon>Bacillaceae</taxon>
        <taxon>Priestia</taxon>
    </lineage>
</organism>
<keyword evidence="3" id="KW-0812">Transmembrane</keyword>
<dbReference type="HOGENOM" id="CLU_007946_12_1_9"/>
<dbReference type="PROSITE" id="PS00218">
    <property type="entry name" value="AMINO_ACID_PERMEASE_1"/>
    <property type="match status" value="1"/>
</dbReference>
<dbReference type="GO" id="GO:0016020">
    <property type="term" value="C:membrane"/>
    <property type="evidence" value="ECO:0007669"/>
    <property type="project" value="UniProtKB-SubCell"/>
</dbReference>
<evidence type="ECO:0000259" key="7">
    <source>
        <dbReference type="Pfam" id="PF00324"/>
    </source>
</evidence>
<gene>
    <name evidence="8" type="ORF">BG04_4752</name>
</gene>
<keyword evidence="4" id="KW-0029">Amino-acid transport</keyword>
<keyword evidence="6" id="KW-0472">Membrane</keyword>
<keyword evidence="2" id="KW-0813">Transport</keyword>
<dbReference type="Proteomes" id="UP000031829">
    <property type="component" value="Chromosome"/>
</dbReference>
<comment type="subcellular location">
    <subcellularLocation>
        <location evidence="1">Membrane</location>
        <topology evidence="1">Multi-pass membrane protein</topology>
    </subcellularLocation>
</comment>
<proteinExistence type="predicted"/>
<feature type="domain" description="Amino acid permease/ SLC12A" evidence="7">
    <location>
        <begin position="28"/>
        <end position="480"/>
    </location>
</feature>
<dbReference type="GO" id="GO:0015171">
    <property type="term" value="F:amino acid transmembrane transporter activity"/>
    <property type="evidence" value="ECO:0007669"/>
    <property type="project" value="TreeGrafter"/>
</dbReference>